<keyword evidence="3" id="KW-1133">Transmembrane helix</keyword>
<evidence type="ECO:0000256" key="3">
    <source>
        <dbReference type="ARBA" id="ARBA00022989"/>
    </source>
</evidence>
<evidence type="ECO:0000313" key="6">
    <source>
        <dbReference type="Proteomes" id="UP000751190"/>
    </source>
</evidence>
<keyword evidence="6" id="KW-1185">Reference proteome</keyword>
<dbReference type="GO" id="GO:0005744">
    <property type="term" value="C:TIM23 mitochondrial import inner membrane translocase complex"/>
    <property type="evidence" value="ECO:0007669"/>
    <property type="project" value="TreeGrafter"/>
</dbReference>
<proteinExistence type="predicted"/>
<evidence type="ECO:0008006" key="7">
    <source>
        <dbReference type="Google" id="ProtNLM"/>
    </source>
</evidence>
<gene>
    <name evidence="5" type="ORF">KFE25_007362</name>
</gene>
<dbReference type="OrthoDB" id="159299at2759"/>
<organism evidence="5 6">
    <name type="scientific">Diacronema lutheri</name>
    <name type="common">Unicellular marine alga</name>
    <name type="synonym">Monochrysis lutheri</name>
    <dbReference type="NCBI Taxonomy" id="2081491"/>
    <lineage>
        <taxon>Eukaryota</taxon>
        <taxon>Haptista</taxon>
        <taxon>Haptophyta</taxon>
        <taxon>Pavlovophyceae</taxon>
        <taxon>Pavlovales</taxon>
        <taxon>Pavlovaceae</taxon>
        <taxon>Diacronema</taxon>
    </lineage>
</organism>
<dbReference type="AlphaFoldDB" id="A0A8J5XZN9"/>
<reference evidence="5" key="1">
    <citation type="submission" date="2021-05" db="EMBL/GenBank/DDBJ databases">
        <title>The genome of the haptophyte Pavlova lutheri (Diacronema luteri, Pavlovales) - a model for lipid biosynthesis in eukaryotic algae.</title>
        <authorList>
            <person name="Hulatt C.J."/>
            <person name="Posewitz M.C."/>
        </authorList>
    </citation>
    <scope>NUCLEOTIDE SEQUENCE</scope>
    <source>
        <strain evidence="5">NIVA-4/92</strain>
    </source>
</reference>
<dbReference type="OMA" id="DNDNIWS"/>
<evidence type="ECO:0000256" key="1">
    <source>
        <dbReference type="ARBA" id="ARBA00004141"/>
    </source>
</evidence>
<comment type="caution">
    <text evidence="5">The sequence shown here is derived from an EMBL/GenBank/DDBJ whole genome shotgun (WGS) entry which is preliminary data.</text>
</comment>
<dbReference type="Proteomes" id="UP000751190">
    <property type="component" value="Unassembled WGS sequence"/>
</dbReference>
<sequence length="192" mass="20238">MSDGSLPDASRPVLPGVSIDPRVVAPMLGRFDQPMPGQPEYLQVPGYGNPNDPNFRRSWGERLTYNSGRMYLLGLVSGGSYGLYEGMRDSRGQIRRLRINAVLNATSRHGPMLGNQLGVIGMTFSMLETAASAVRGEDDMFNPIGAATLTGVLYKMGSGPRAATVAGVIGGGLVAAVTVAGKQLGGAWKNLL</sequence>
<evidence type="ECO:0000256" key="2">
    <source>
        <dbReference type="ARBA" id="ARBA00022692"/>
    </source>
</evidence>
<protein>
    <recommendedName>
        <fullName evidence="7">Mitochondrial import inner membrane translocase subunit TIM23</fullName>
    </recommendedName>
</protein>
<dbReference type="PANTHER" id="PTHR15371">
    <property type="entry name" value="TIM23"/>
    <property type="match status" value="1"/>
</dbReference>
<dbReference type="Pfam" id="PF02466">
    <property type="entry name" value="Tim17"/>
    <property type="match status" value="1"/>
</dbReference>
<dbReference type="PANTHER" id="PTHR15371:SF0">
    <property type="entry name" value="SD19278P"/>
    <property type="match status" value="1"/>
</dbReference>
<evidence type="ECO:0000256" key="4">
    <source>
        <dbReference type="ARBA" id="ARBA00023136"/>
    </source>
</evidence>
<dbReference type="GO" id="GO:0030150">
    <property type="term" value="P:protein import into mitochondrial matrix"/>
    <property type="evidence" value="ECO:0007669"/>
    <property type="project" value="TreeGrafter"/>
</dbReference>
<dbReference type="GO" id="GO:0008320">
    <property type="term" value="F:protein transmembrane transporter activity"/>
    <property type="evidence" value="ECO:0007669"/>
    <property type="project" value="TreeGrafter"/>
</dbReference>
<accession>A0A8J5XZN9</accession>
<evidence type="ECO:0000313" key="5">
    <source>
        <dbReference type="EMBL" id="KAG8468844.1"/>
    </source>
</evidence>
<dbReference type="EMBL" id="JAGTXO010000003">
    <property type="protein sequence ID" value="KAG8468844.1"/>
    <property type="molecule type" value="Genomic_DNA"/>
</dbReference>
<keyword evidence="4" id="KW-0472">Membrane</keyword>
<comment type="subcellular location">
    <subcellularLocation>
        <location evidence="1">Membrane</location>
        <topology evidence="1">Multi-pass membrane protein</topology>
    </subcellularLocation>
</comment>
<keyword evidence="2" id="KW-0812">Transmembrane</keyword>
<dbReference type="InterPro" id="IPR045238">
    <property type="entry name" value="Tim23-like"/>
</dbReference>
<name>A0A8J5XZN9_DIALT</name>